<reference evidence="2" key="1">
    <citation type="journal article" date="2019" name="Int. J. Syst. Evol. Microbiol.">
        <title>The Global Catalogue of Microorganisms (GCM) 10K type strain sequencing project: providing services to taxonomists for standard genome sequencing and annotation.</title>
        <authorList>
            <consortium name="The Broad Institute Genomics Platform"/>
            <consortium name="The Broad Institute Genome Sequencing Center for Infectious Disease"/>
            <person name="Wu L."/>
            <person name="Ma J."/>
        </authorList>
    </citation>
    <scope>NUCLEOTIDE SEQUENCE [LARGE SCALE GENOMIC DNA]</scope>
    <source>
        <strain evidence="2">KCTC 42986</strain>
    </source>
</reference>
<sequence length="105" mass="11695">MIKQSDMMIDRLAGAEAISAKAKAIGMDHDVVISECVWDIGEDLGHEHAHRLDLITATKTVRLYFPDLELTGSANASRAKRTEDRLQRAVAQILSRSPLPTYTYQ</sequence>
<name>A0ABV7EY81_9BURK</name>
<protein>
    <submittedName>
        <fullName evidence="1">Uncharacterized protein</fullName>
    </submittedName>
</protein>
<keyword evidence="2" id="KW-1185">Reference proteome</keyword>
<dbReference type="Proteomes" id="UP001595530">
    <property type="component" value="Unassembled WGS sequence"/>
</dbReference>
<dbReference type="EMBL" id="JBHRTP010000006">
    <property type="protein sequence ID" value="MFC3106735.1"/>
    <property type="molecule type" value="Genomic_DNA"/>
</dbReference>
<dbReference type="RefSeq" id="WP_390322952.1">
    <property type="nucleotide sequence ID" value="NZ_JBHRTP010000006.1"/>
</dbReference>
<organism evidence="1 2">
    <name type="scientific">Undibacterium arcticum</name>
    <dbReference type="NCBI Taxonomy" id="1762892"/>
    <lineage>
        <taxon>Bacteria</taxon>
        <taxon>Pseudomonadati</taxon>
        <taxon>Pseudomonadota</taxon>
        <taxon>Betaproteobacteria</taxon>
        <taxon>Burkholderiales</taxon>
        <taxon>Oxalobacteraceae</taxon>
        <taxon>Undibacterium</taxon>
    </lineage>
</organism>
<evidence type="ECO:0000313" key="2">
    <source>
        <dbReference type="Proteomes" id="UP001595530"/>
    </source>
</evidence>
<proteinExistence type="predicted"/>
<gene>
    <name evidence="1" type="ORF">ACFOFO_01950</name>
</gene>
<evidence type="ECO:0000313" key="1">
    <source>
        <dbReference type="EMBL" id="MFC3106735.1"/>
    </source>
</evidence>
<comment type="caution">
    <text evidence="1">The sequence shown here is derived from an EMBL/GenBank/DDBJ whole genome shotgun (WGS) entry which is preliminary data.</text>
</comment>
<accession>A0ABV7EY81</accession>